<name>A0A8J8T4J7_HALGN</name>
<comment type="caution">
    <text evidence="1">The sequence shown here is derived from an EMBL/GenBank/DDBJ whole genome shotgun (WGS) entry which is preliminary data.</text>
</comment>
<protein>
    <submittedName>
        <fullName evidence="1">Uncharacterized protein</fullName>
    </submittedName>
</protein>
<dbReference type="EMBL" id="RRYP01006010">
    <property type="protein sequence ID" value="TNV81560.1"/>
    <property type="molecule type" value="Genomic_DNA"/>
</dbReference>
<accession>A0A8J8T4J7</accession>
<reference evidence="1" key="1">
    <citation type="submission" date="2019-06" db="EMBL/GenBank/DDBJ databases">
        <authorList>
            <person name="Zheng W."/>
        </authorList>
    </citation>
    <scope>NUCLEOTIDE SEQUENCE</scope>
    <source>
        <strain evidence="1">QDHG01</strain>
    </source>
</reference>
<evidence type="ECO:0000313" key="2">
    <source>
        <dbReference type="Proteomes" id="UP000785679"/>
    </source>
</evidence>
<gene>
    <name evidence="1" type="ORF">FGO68_gene796</name>
</gene>
<evidence type="ECO:0000313" key="1">
    <source>
        <dbReference type="EMBL" id="TNV81560.1"/>
    </source>
</evidence>
<keyword evidence="2" id="KW-1185">Reference proteome</keyword>
<sequence>MASLSFAFAAITPNSSSLELGAALYSASATLNSPVKPFMIVATCSRRETGKLKSKQCQSLVSYLLDLWEIIPSALQTQALTTHLRTPHTISPSCHPLPSPRAPFFSLT</sequence>
<dbReference type="Proteomes" id="UP000785679">
    <property type="component" value="Unassembled WGS sequence"/>
</dbReference>
<organism evidence="1 2">
    <name type="scientific">Halteria grandinella</name>
    <dbReference type="NCBI Taxonomy" id="5974"/>
    <lineage>
        <taxon>Eukaryota</taxon>
        <taxon>Sar</taxon>
        <taxon>Alveolata</taxon>
        <taxon>Ciliophora</taxon>
        <taxon>Intramacronucleata</taxon>
        <taxon>Spirotrichea</taxon>
        <taxon>Stichotrichia</taxon>
        <taxon>Sporadotrichida</taxon>
        <taxon>Halteriidae</taxon>
        <taxon>Halteria</taxon>
    </lineage>
</organism>
<proteinExistence type="predicted"/>
<dbReference type="AlphaFoldDB" id="A0A8J8T4J7"/>